<proteinExistence type="predicted"/>
<protein>
    <submittedName>
        <fullName evidence="1">Uncharacterized protein</fullName>
    </submittedName>
</protein>
<organism evidence="1 2">
    <name type="scientific">Alloprevotella tannerae ATCC 51259</name>
    <dbReference type="NCBI Taxonomy" id="626522"/>
    <lineage>
        <taxon>Bacteria</taxon>
        <taxon>Pseudomonadati</taxon>
        <taxon>Bacteroidota</taxon>
        <taxon>Bacteroidia</taxon>
        <taxon>Bacteroidales</taxon>
        <taxon>Prevotellaceae</taxon>
        <taxon>Alloprevotella</taxon>
    </lineage>
</organism>
<evidence type="ECO:0000313" key="2">
    <source>
        <dbReference type="Proteomes" id="UP000003460"/>
    </source>
</evidence>
<gene>
    <name evidence="1" type="ORF">GCWU000325_02419</name>
</gene>
<evidence type="ECO:0000313" key="1">
    <source>
        <dbReference type="EMBL" id="EEX70378.1"/>
    </source>
</evidence>
<keyword evidence="2" id="KW-1185">Reference proteome</keyword>
<dbReference type="HOGENOM" id="CLU_3314930_0_0_10"/>
<reference evidence="1" key="1">
    <citation type="submission" date="2009-09" db="EMBL/GenBank/DDBJ databases">
        <authorList>
            <person name="Weinstock G."/>
            <person name="Sodergren E."/>
            <person name="Clifton S."/>
            <person name="Fulton L."/>
            <person name="Fulton B."/>
            <person name="Courtney L."/>
            <person name="Fronick C."/>
            <person name="Harrison M."/>
            <person name="Strong C."/>
            <person name="Farmer C."/>
            <person name="Delahaunty K."/>
            <person name="Markovic C."/>
            <person name="Hall O."/>
            <person name="Minx P."/>
            <person name="Tomlinson C."/>
            <person name="Mitreva M."/>
            <person name="Nelson J."/>
            <person name="Hou S."/>
            <person name="Wollam A."/>
            <person name="Pepin K.H."/>
            <person name="Johnson M."/>
            <person name="Bhonagiri V."/>
            <person name="Nash W.E."/>
            <person name="Warren W."/>
            <person name="Chinwalla A."/>
            <person name="Mardis E.R."/>
            <person name="Wilson R.K."/>
        </authorList>
    </citation>
    <scope>NUCLEOTIDE SEQUENCE [LARGE SCALE GENOMIC DNA]</scope>
    <source>
        <strain evidence="1">ATCC 51259</strain>
    </source>
</reference>
<comment type="caution">
    <text evidence="1">The sequence shown here is derived from an EMBL/GenBank/DDBJ whole genome shotgun (WGS) entry which is preliminary data.</text>
</comment>
<accession>C9LJK6</accession>
<dbReference type="AlphaFoldDB" id="C9LJK6"/>
<dbReference type="EMBL" id="ACIJ02000028">
    <property type="protein sequence ID" value="EEX70378.1"/>
    <property type="molecule type" value="Genomic_DNA"/>
</dbReference>
<name>C9LJK6_9BACT</name>
<dbReference type="Proteomes" id="UP000003460">
    <property type="component" value="Unassembled WGS sequence"/>
</dbReference>
<sequence>MEYGASLMGGVEAGGIDGWACRKEVIRFDGYIDGCCAIY</sequence>